<organism evidence="4 5">
    <name type="scientific">Argiope bruennichi</name>
    <name type="common">Wasp spider</name>
    <name type="synonym">Aranea bruennichi</name>
    <dbReference type="NCBI Taxonomy" id="94029"/>
    <lineage>
        <taxon>Eukaryota</taxon>
        <taxon>Metazoa</taxon>
        <taxon>Ecdysozoa</taxon>
        <taxon>Arthropoda</taxon>
        <taxon>Chelicerata</taxon>
        <taxon>Arachnida</taxon>
        <taxon>Araneae</taxon>
        <taxon>Araneomorphae</taxon>
        <taxon>Entelegynae</taxon>
        <taxon>Araneoidea</taxon>
        <taxon>Araneidae</taxon>
        <taxon>Argiope</taxon>
    </lineage>
</organism>
<sequence length="316" mass="36597">MPKSWDRKHEWTYEMESVLILLMMDFPFLWNSNYGYFNRFDRRHDWMMLVCRMRKRFPQNSYMFSVAAIKNKFHNLKQNYLSMVHRQDALRNVPCRRSLGHYDELSLLKKAFEERNKVIDLTEPSGSYYVRCVDQGVTTSKQGSLEKPEDGASCSPYFSTSQPILSQGESLQSPLSLPSQNCQDESVDTVGRMRVPKIESLKSCACRCHYEDSDPDRGDEMSNRNSSSQEAEVPTEDANASGFSVNEENHETTNQENSNLPAVEIVFSPNTLENLRLDNQLDSFGNFVSASLKRFCLENRKRMMLEICNMLLNPRI</sequence>
<feature type="domain" description="MADF" evidence="3">
    <location>
        <begin position="18"/>
        <end position="113"/>
    </location>
</feature>
<evidence type="ECO:0000256" key="1">
    <source>
        <dbReference type="SAM" id="MobiDB-lite"/>
    </source>
</evidence>
<feature type="region of interest" description="Disordered" evidence="1">
    <location>
        <begin position="213"/>
        <end position="242"/>
    </location>
</feature>
<keyword evidence="5" id="KW-1185">Reference proteome</keyword>
<dbReference type="Pfam" id="PF10545">
    <property type="entry name" value="MADF_DNA_bdg"/>
    <property type="match status" value="1"/>
</dbReference>
<evidence type="ECO:0000259" key="3">
    <source>
        <dbReference type="PROSITE" id="PS51029"/>
    </source>
</evidence>
<comment type="caution">
    <text evidence="4">The sequence shown here is derived from an EMBL/GenBank/DDBJ whole genome shotgun (WGS) entry which is preliminary data.</text>
</comment>
<dbReference type="Proteomes" id="UP000807504">
    <property type="component" value="Unassembled WGS sequence"/>
</dbReference>
<reference evidence="4" key="2">
    <citation type="submission" date="2020-06" db="EMBL/GenBank/DDBJ databases">
        <authorList>
            <person name="Sheffer M."/>
        </authorList>
    </citation>
    <scope>NUCLEOTIDE SEQUENCE</scope>
</reference>
<dbReference type="InterPro" id="IPR006578">
    <property type="entry name" value="MADF-dom"/>
</dbReference>
<gene>
    <name evidence="4" type="ORF">HNY73_020163</name>
</gene>
<feature type="transmembrane region" description="Helical" evidence="2">
    <location>
        <begin position="12"/>
        <end position="30"/>
    </location>
</feature>
<keyword evidence="2" id="KW-0812">Transmembrane</keyword>
<evidence type="ECO:0000256" key="2">
    <source>
        <dbReference type="SAM" id="Phobius"/>
    </source>
</evidence>
<keyword evidence="2" id="KW-1133">Transmembrane helix</keyword>
<keyword evidence="2" id="KW-0472">Membrane</keyword>
<protein>
    <recommendedName>
        <fullName evidence="3">MADF domain-containing protein</fullName>
    </recommendedName>
</protein>
<reference evidence="4" key="1">
    <citation type="journal article" date="2020" name="bioRxiv">
        <title>Chromosome-level reference genome of the European wasp spider Argiope bruennichi: a resource for studies on range expansion and evolutionary adaptation.</title>
        <authorList>
            <person name="Sheffer M.M."/>
            <person name="Hoppe A."/>
            <person name="Krehenwinkel H."/>
            <person name="Uhl G."/>
            <person name="Kuss A.W."/>
            <person name="Jensen L."/>
            <person name="Jensen C."/>
            <person name="Gillespie R.G."/>
            <person name="Hoff K.J."/>
            <person name="Prost S."/>
        </authorList>
    </citation>
    <scope>NUCLEOTIDE SEQUENCE</scope>
</reference>
<feature type="region of interest" description="Disordered" evidence="1">
    <location>
        <begin position="140"/>
        <end position="159"/>
    </location>
</feature>
<dbReference type="AlphaFoldDB" id="A0A8T0E8G9"/>
<proteinExistence type="predicted"/>
<accession>A0A8T0E8G9</accession>
<name>A0A8T0E8G9_ARGBR</name>
<evidence type="ECO:0000313" key="4">
    <source>
        <dbReference type="EMBL" id="KAF8767172.1"/>
    </source>
</evidence>
<dbReference type="PROSITE" id="PS51029">
    <property type="entry name" value="MADF"/>
    <property type="match status" value="1"/>
</dbReference>
<feature type="compositionally biased region" description="Basic and acidic residues" evidence="1">
    <location>
        <begin position="213"/>
        <end position="222"/>
    </location>
</feature>
<evidence type="ECO:0000313" key="5">
    <source>
        <dbReference type="Proteomes" id="UP000807504"/>
    </source>
</evidence>
<dbReference type="EMBL" id="JABXBU010002230">
    <property type="protein sequence ID" value="KAF8767172.1"/>
    <property type="molecule type" value="Genomic_DNA"/>
</dbReference>